<evidence type="ECO:0000256" key="1">
    <source>
        <dbReference type="ARBA" id="ARBA00006738"/>
    </source>
</evidence>
<proteinExistence type="inferred from homology"/>
<dbReference type="STRING" id="1238182.C882_2131"/>
<dbReference type="SUPFAM" id="SSF52980">
    <property type="entry name" value="Restriction endonuclease-like"/>
    <property type="match status" value="1"/>
</dbReference>
<gene>
    <name evidence="4" type="ORF">C882_2131</name>
</gene>
<keyword evidence="5" id="KW-1185">Reference proteome</keyword>
<organism evidence="4 5">
    <name type="scientific">Caenispirillum salinarum AK4</name>
    <dbReference type="NCBI Taxonomy" id="1238182"/>
    <lineage>
        <taxon>Bacteria</taxon>
        <taxon>Pseudomonadati</taxon>
        <taxon>Pseudomonadota</taxon>
        <taxon>Alphaproteobacteria</taxon>
        <taxon>Rhodospirillales</taxon>
        <taxon>Novispirillaceae</taxon>
        <taxon>Caenispirillum</taxon>
    </lineage>
</organism>
<comment type="similarity">
    <text evidence="1 2">Belongs to the UPF0102 family.</text>
</comment>
<dbReference type="AlphaFoldDB" id="K9GP32"/>
<evidence type="ECO:0000256" key="3">
    <source>
        <dbReference type="SAM" id="MobiDB-lite"/>
    </source>
</evidence>
<dbReference type="InterPro" id="IPR003509">
    <property type="entry name" value="UPF0102_YraN-like"/>
</dbReference>
<dbReference type="GO" id="GO:0003676">
    <property type="term" value="F:nucleic acid binding"/>
    <property type="evidence" value="ECO:0007669"/>
    <property type="project" value="InterPro"/>
</dbReference>
<evidence type="ECO:0000313" key="5">
    <source>
        <dbReference type="Proteomes" id="UP000009881"/>
    </source>
</evidence>
<dbReference type="Gene3D" id="3.40.1350.10">
    <property type="match status" value="1"/>
</dbReference>
<evidence type="ECO:0000256" key="2">
    <source>
        <dbReference type="HAMAP-Rule" id="MF_00048"/>
    </source>
</evidence>
<dbReference type="InterPro" id="IPR011856">
    <property type="entry name" value="tRNA_endonuc-like_dom_sf"/>
</dbReference>
<name>K9GP32_9PROT</name>
<dbReference type="NCBIfam" id="NF009151">
    <property type="entry name" value="PRK12497.1-5"/>
    <property type="match status" value="1"/>
</dbReference>
<accession>K9GP32</accession>
<dbReference type="InterPro" id="IPR011335">
    <property type="entry name" value="Restrct_endonuc-II-like"/>
</dbReference>
<dbReference type="eggNOG" id="COG0792">
    <property type="taxonomic scope" value="Bacteria"/>
</dbReference>
<dbReference type="Proteomes" id="UP000009881">
    <property type="component" value="Unassembled WGS sequence"/>
</dbReference>
<comment type="caution">
    <text evidence="4">The sequence shown here is derived from an EMBL/GenBank/DDBJ whole genome shotgun (WGS) entry which is preliminary data.</text>
</comment>
<dbReference type="PANTHER" id="PTHR34039">
    <property type="entry name" value="UPF0102 PROTEIN YRAN"/>
    <property type="match status" value="1"/>
</dbReference>
<dbReference type="HAMAP" id="MF_00048">
    <property type="entry name" value="UPF0102"/>
    <property type="match status" value="1"/>
</dbReference>
<dbReference type="EMBL" id="ANHY01000022">
    <property type="protein sequence ID" value="EKV26907.1"/>
    <property type="molecule type" value="Genomic_DNA"/>
</dbReference>
<dbReference type="Pfam" id="PF02021">
    <property type="entry name" value="UPF0102"/>
    <property type="match status" value="1"/>
</dbReference>
<evidence type="ECO:0000313" key="4">
    <source>
        <dbReference type="EMBL" id="EKV26907.1"/>
    </source>
</evidence>
<feature type="region of interest" description="Disordered" evidence="3">
    <location>
        <begin position="1"/>
        <end position="23"/>
    </location>
</feature>
<reference evidence="4 5" key="1">
    <citation type="journal article" date="2013" name="Genome Announc.">
        <title>Draft Genome Sequence of an Alphaproteobacterium, Caenispirillum salinarum AK4(T), Isolated from a Solar Saltern.</title>
        <authorList>
            <person name="Khatri I."/>
            <person name="Singh A."/>
            <person name="Korpole S."/>
            <person name="Pinnaka A.K."/>
            <person name="Subramanian S."/>
        </authorList>
    </citation>
    <scope>NUCLEOTIDE SEQUENCE [LARGE SCALE GENOMIC DNA]</scope>
    <source>
        <strain evidence="4 5">AK4</strain>
    </source>
</reference>
<dbReference type="NCBIfam" id="TIGR00252">
    <property type="entry name" value="YraN family protein"/>
    <property type="match status" value="1"/>
</dbReference>
<feature type="compositionally biased region" description="Basic and acidic residues" evidence="3">
    <location>
        <begin position="13"/>
        <end position="23"/>
    </location>
</feature>
<dbReference type="OrthoDB" id="9812968at2"/>
<protein>
    <recommendedName>
        <fullName evidence="2">UPF0102 protein C882_2131</fullName>
    </recommendedName>
</protein>
<dbReference type="PANTHER" id="PTHR34039:SF1">
    <property type="entry name" value="UPF0102 PROTEIN YRAN"/>
    <property type="match status" value="1"/>
</dbReference>
<sequence>MALPLFRRPAVRSTKDRRAAETRGRTAEAACVAALEAAGWALVAERFRPPRGQGAGEIDLIARRGAVLAFIEVKAREAEGDAAESVTPRQQGRIARAAEVFLALHPELAELDCRFDVMLVTPGTAPKHIEDAWRPGF</sequence>
<dbReference type="RefSeq" id="WP_009542526.1">
    <property type="nucleotide sequence ID" value="NZ_ANHY01000022.1"/>
</dbReference>